<name>A0A2V3J081_9FLOR</name>
<feature type="transmembrane region" description="Helical" evidence="11">
    <location>
        <begin position="111"/>
        <end position="132"/>
    </location>
</feature>
<keyword evidence="13" id="KW-1185">Reference proteome</keyword>
<dbReference type="SUPFAM" id="SSF103506">
    <property type="entry name" value="Mitochondrial carrier"/>
    <property type="match status" value="1"/>
</dbReference>
<dbReference type="InterPro" id="IPR018108">
    <property type="entry name" value="MCP_transmembrane"/>
</dbReference>
<evidence type="ECO:0000256" key="5">
    <source>
        <dbReference type="ARBA" id="ARBA00022737"/>
    </source>
</evidence>
<accession>A0A2V3J081</accession>
<dbReference type="EMBL" id="NBIV01000026">
    <property type="protein sequence ID" value="PXF47337.1"/>
    <property type="molecule type" value="Genomic_DNA"/>
</dbReference>
<dbReference type="InterPro" id="IPR023395">
    <property type="entry name" value="MCP_dom_sf"/>
</dbReference>
<dbReference type="PANTHER" id="PTHR45667">
    <property type="entry name" value="S-ADENOSYLMETHIONINE MITOCHONDRIAL CARRIER PROTEIN"/>
    <property type="match status" value="1"/>
</dbReference>
<sequence length="344" mass="36804">MRLPRRKRARGPSAFAPAVGVKGTPGANPSAEPQTPPKPTSPLSNNPASQRSKPFKSAALHLLSGGLSAGLVRASLQPLDTCKTRLQATRLPHHSFRSLSTLLFADGVPGLYRGLIPGVIGIVPAAAIYMLTFQTLKKRLSKQFPNRARDVVVASSAAVGDVAASLVRVPCEVLKQRLQLSVYPTFKHAFQAAVHSPLSKLYAGLGAQLARDVPYAAVEFVLYENLKARLKSDQRFAKRARAHSLMVGGVSGAVAAIVSNPMDVVKTRLMTQTATSAVRYRSVAHAFTSVAREEGIRAFAKGIAPRIAAKTLQSALFFAAYEKVKSTLAVLLRVDPHDTDANTK</sequence>
<evidence type="ECO:0000256" key="2">
    <source>
        <dbReference type="ARBA" id="ARBA00006375"/>
    </source>
</evidence>
<evidence type="ECO:0000256" key="1">
    <source>
        <dbReference type="ARBA" id="ARBA00004141"/>
    </source>
</evidence>
<keyword evidence="3 9" id="KW-0813">Transport</keyword>
<evidence type="ECO:0000256" key="7">
    <source>
        <dbReference type="ARBA" id="ARBA00023136"/>
    </source>
</evidence>
<dbReference type="Gene3D" id="1.50.40.10">
    <property type="entry name" value="Mitochondrial carrier domain"/>
    <property type="match status" value="2"/>
</dbReference>
<comment type="subcellular location">
    <subcellularLocation>
        <location evidence="1">Membrane</location>
        <topology evidence="1">Multi-pass membrane protein</topology>
    </subcellularLocation>
</comment>
<dbReference type="InterPro" id="IPR002067">
    <property type="entry name" value="MCP"/>
</dbReference>
<evidence type="ECO:0000256" key="4">
    <source>
        <dbReference type="ARBA" id="ARBA00022692"/>
    </source>
</evidence>
<evidence type="ECO:0000313" key="13">
    <source>
        <dbReference type="Proteomes" id="UP000247409"/>
    </source>
</evidence>
<keyword evidence="5" id="KW-0677">Repeat</keyword>
<evidence type="ECO:0000256" key="6">
    <source>
        <dbReference type="ARBA" id="ARBA00022989"/>
    </source>
</evidence>
<evidence type="ECO:0000313" key="12">
    <source>
        <dbReference type="EMBL" id="PXF47337.1"/>
    </source>
</evidence>
<keyword evidence="4 8" id="KW-0812">Transmembrane</keyword>
<reference evidence="12 13" key="1">
    <citation type="journal article" date="2018" name="Mol. Biol. Evol.">
        <title>Analysis of the draft genome of the red seaweed Gracilariopsis chorda provides insights into genome size evolution in Rhodophyta.</title>
        <authorList>
            <person name="Lee J."/>
            <person name="Yang E.C."/>
            <person name="Graf L."/>
            <person name="Yang J.H."/>
            <person name="Qiu H."/>
            <person name="Zel Zion U."/>
            <person name="Chan C.X."/>
            <person name="Stephens T.G."/>
            <person name="Weber A.P.M."/>
            <person name="Boo G.H."/>
            <person name="Boo S.M."/>
            <person name="Kim K.M."/>
            <person name="Shin Y."/>
            <person name="Jung M."/>
            <person name="Lee S.J."/>
            <person name="Yim H.S."/>
            <person name="Lee J.H."/>
            <person name="Bhattacharya D."/>
            <person name="Yoon H.S."/>
        </authorList>
    </citation>
    <scope>NUCLEOTIDE SEQUENCE [LARGE SCALE GENOMIC DNA]</scope>
    <source>
        <strain evidence="12 13">SKKU-2015</strain>
        <tissue evidence="12">Whole body</tissue>
    </source>
</reference>
<dbReference type="AlphaFoldDB" id="A0A2V3J081"/>
<feature type="compositionally biased region" description="Polar residues" evidence="10">
    <location>
        <begin position="41"/>
        <end position="52"/>
    </location>
</feature>
<keyword evidence="6 11" id="KW-1133">Transmembrane helix</keyword>
<evidence type="ECO:0000256" key="9">
    <source>
        <dbReference type="RuleBase" id="RU000488"/>
    </source>
</evidence>
<dbReference type="PRINTS" id="PR00926">
    <property type="entry name" value="MITOCARRIER"/>
</dbReference>
<feature type="repeat" description="Solcar" evidence="8">
    <location>
        <begin position="148"/>
        <end position="229"/>
    </location>
</feature>
<dbReference type="PROSITE" id="PS50920">
    <property type="entry name" value="SOLCAR"/>
    <property type="match status" value="3"/>
</dbReference>
<evidence type="ECO:0000256" key="11">
    <source>
        <dbReference type="SAM" id="Phobius"/>
    </source>
</evidence>
<evidence type="ECO:0000256" key="10">
    <source>
        <dbReference type="SAM" id="MobiDB-lite"/>
    </source>
</evidence>
<feature type="repeat" description="Solcar" evidence="8">
    <location>
        <begin position="239"/>
        <end position="327"/>
    </location>
</feature>
<dbReference type="Proteomes" id="UP000247409">
    <property type="component" value="Unassembled WGS sequence"/>
</dbReference>
<dbReference type="GO" id="GO:0016020">
    <property type="term" value="C:membrane"/>
    <property type="evidence" value="ECO:0007669"/>
    <property type="project" value="UniProtKB-SubCell"/>
</dbReference>
<evidence type="ECO:0000256" key="3">
    <source>
        <dbReference type="ARBA" id="ARBA00022448"/>
    </source>
</evidence>
<feature type="compositionally biased region" description="Basic residues" evidence="10">
    <location>
        <begin position="1"/>
        <end position="10"/>
    </location>
</feature>
<comment type="similarity">
    <text evidence="2 9">Belongs to the mitochondrial carrier (TC 2.A.29) family.</text>
</comment>
<keyword evidence="7 8" id="KW-0472">Membrane</keyword>
<dbReference type="GO" id="GO:0055085">
    <property type="term" value="P:transmembrane transport"/>
    <property type="evidence" value="ECO:0007669"/>
    <property type="project" value="InterPro"/>
</dbReference>
<dbReference type="OrthoDB" id="276989at2759"/>
<feature type="region of interest" description="Disordered" evidence="10">
    <location>
        <begin position="1"/>
        <end position="52"/>
    </location>
</feature>
<evidence type="ECO:0000256" key="8">
    <source>
        <dbReference type="PROSITE-ProRule" id="PRU00282"/>
    </source>
</evidence>
<proteinExistence type="inferred from homology"/>
<gene>
    <name evidence="12" type="ORF">BWQ96_02950</name>
</gene>
<protein>
    <submittedName>
        <fullName evidence="12">S-adenosylmethionine carrier 1, chloroplastic/mitochondrial</fullName>
    </submittedName>
</protein>
<comment type="caution">
    <text evidence="12">The sequence shown here is derived from an EMBL/GenBank/DDBJ whole genome shotgun (WGS) entry which is preliminary data.</text>
</comment>
<organism evidence="12 13">
    <name type="scientific">Gracilariopsis chorda</name>
    <dbReference type="NCBI Taxonomy" id="448386"/>
    <lineage>
        <taxon>Eukaryota</taxon>
        <taxon>Rhodophyta</taxon>
        <taxon>Florideophyceae</taxon>
        <taxon>Rhodymeniophycidae</taxon>
        <taxon>Gracilariales</taxon>
        <taxon>Gracilariaceae</taxon>
        <taxon>Gracilariopsis</taxon>
    </lineage>
</organism>
<feature type="repeat" description="Solcar" evidence="8">
    <location>
        <begin position="56"/>
        <end position="139"/>
    </location>
</feature>
<dbReference type="Pfam" id="PF00153">
    <property type="entry name" value="Mito_carr"/>
    <property type="match status" value="3"/>
</dbReference>